<sequence length="674" mass="75239">MSAKSLSPQQAHALFDVLTHYETHDEIQRFKYPDAIENYGPPFQNPGGSPSDSPILQTLLQRFVLQLPGLKDVKPEFWQKRIQSIIRQLGDAELSESYDKGTLGSRRTLATAISTLIEHPARGVLGGLPKKQKHKEDSEEYDISDPDDLIEAWDDFLQELIYGNLMDELFKRVSETDKLEEQRNLVKCAHEYILVNLATFLHYIMVLSPDGPYLTRVVENVHKLVPYSLMRPSLRVGNAATMINGMVKLLLTKLSVNSVTSWFGLTNPSDAGMNLMQQVVSTVIGWDIAELKKQTSTAEKNKDAPSKEHLNSIRDHMKSTRDEREKRRAESEKESKSIAQAIFDSSHVTASLSEKQHDQAMDYLSIQLSIRDREQLLAVFCNMQPDLLTQSIRDGISAYDPVIRSLHQAVDLSGTLTDLENFLTDFVKVSKGSSRPVSRSSVDSKSSKSSSTPKRAQPTVEDFVQLLRKHQGSSHRFLHQVAKNSKELTKKYRDYAESAVSQFRLHNMERGDFTDPAGMHSGAGVMTPELQKLFSELPEDAQTHILEELDAHSAYLMALHSSSRDRMRSVLAEDGTPSGPGIYLAKWQHLMDSTKITPATPSGPVRTGKDATVRTKTGGVGVDQSSLQIPGDTPAGVLDQDEVPDPPQVSKTLELLGPKFRQVVGEKGRELWTS</sequence>
<evidence type="ECO:0000256" key="1">
    <source>
        <dbReference type="SAM" id="MobiDB-lite"/>
    </source>
</evidence>
<accession>A0A4Z1NR28</accession>
<feature type="domain" description="PX-associated" evidence="3">
    <location>
        <begin position="3"/>
        <end position="119"/>
    </location>
</feature>
<reference evidence="4 5" key="1">
    <citation type="submission" date="2019-04" db="EMBL/GenBank/DDBJ databases">
        <title>High contiguity whole genome sequence and gene annotation resource for two Venturia nashicola isolates.</title>
        <authorList>
            <person name="Prokchorchik M."/>
            <person name="Won K."/>
            <person name="Lee Y."/>
            <person name="Choi E.D."/>
            <person name="Segonzac C."/>
            <person name="Sohn K.H."/>
        </authorList>
    </citation>
    <scope>NUCLEOTIDE SEQUENCE [LARGE SCALE GENOMIC DNA]</scope>
    <source>
        <strain evidence="4 5">PRI2</strain>
    </source>
</reference>
<dbReference type="EMBL" id="SNSC02000032">
    <property type="protein sequence ID" value="TID12884.1"/>
    <property type="molecule type" value="Genomic_DNA"/>
</dbReference>
<feature type="domain" description="PX" evidence="2">
    <location>
        <begin position="167"/>
        <end position="360"/>
    </location>
</feature>
<feature type="region of interest" description="Disordered" evidence="1">
    <location>
        <begin position="618"/>
        <end position="651"/>
    </location>
</feature>
<dbReference type="OrthoDB" id="2117459at2759"/>
<protein>
    <submittedName>
        <fullName evidence="4">Uncharacterized protein</fullName>
    </submittedName>
</protein>
<feature type="compositionally biased region" description="Low complexity" evidence="1">
    <location>
        <begin position="432"/>
        <end position="451"/>
    </location>
</feature>
<keyword evidence="5" id="KW-1185">Reference proteome</keyword>
<feature type="region of interest" description="Disordered" evidence="1">
    <location>
        <begin position="295"/>
        <end position="336"/>
    </location>
</feature>
<dbReference type="AlphaFoldDB" id="A0A4Z1NR28"/>
<feature type="region of interest" description="Disordered" evidence="1">
    <location>
        <begin position="432"/>
        <end position="459"/>
    </location>
</feature>
<dbReference type="STRING" id="86259.A0A4Z1NR28"/>
<dbReference type="InterPro" id="IPR047168">
    <property type="entry name" value="LEC1-like"/>
</dbReference>
<dbReference type="Proteomes" id="UP000298493">
    <property type="component" value="Unassembled WGS sequence"/>
</dbReference>
<name>A0A4Z1NR28_9PEZI</name>
<dbReference type="InterPro" id="IPR024554">
    <property type="entry name" value="LEC1-like_C"/>
</dbReference>
<evidence type="ECO:0000259" key="3">
    <source>
        <dbReference type="Pfam" id="PF12828"/>
    </source>
</evidence>
<dbReference type="InterPro" id="IPR024555">
    <property type="entry name" value="PX-associated"/>
</dbReference>
<dbReference type="GO" id="GO:0035091">
    <property type="term" value="F:phosphatidylinositol binding"/>
    <property type="evidence" value="ECO:0007669"/>
    <property type="project" value="TreeGrafter"/>
</dbReference>
<dbReference type="Pfam" id="PF12828">
    <property type="entry name" value="PXB"/>
    <property type="match status" value="1"/>
</dbReference>
<evidence type="ECO:0000313" key="5">
    <source>
        <dbReference type="Proteomes" id="UP000298493"/>
    </source>
</evidence>
<evidence type="ECO:0000259" key="2">
    <source>
        <dbReference type="Pfam" id="PF12825"/>
    </source>
</evidence>
<comment type="caution">
    <text evidence="4">The sequence shown here is derived from an EMBL/GenBank/DDBJ whole genome shotgun (WGS) entry which is preliminary data.</text>
</comment>
<organism evidence="4 5">
    <name type="scientific">Venturia nashicola</name>
    <dbReference type="NCBI Taxonomy" id="86259"/>
    <lineage>
        <taxon>Eukaryota</taxon>
        <taxon>Fungi</taxon>
        <taxon>Dikarya</taxon>
        <taxon>Ascomycota</taxon>
        <taxon>Pezizomycotina</taxon>
        <taxon>Dothideomycetes</taxon>
        <taxon>Pleosporomycetidae</taxon>
        <taxon>Venturiales</taxon>
        <taxon>Venturiaceae</taxon>
        <taxon>Venturia</taxon>
    </lineage>
</organism>
<dbReference type="PANTHER" id="PTHR47185">
    <property type="entry name" value="PX DOMAIN-CONTAINING PROTEIN YPR097W"/>
    <property type="match status" value="1"/>
</dbReference>
<dbReference type="PANTHER" id="PTHR47185:SF2">
    <property type="entry name" value="FUNGAL PROTEIN"/>
    <property type="match status" value="1"/>
</dbReference>
<evidence type="ECO:0000313" key="4">
    <source>
        <dbReference type="EMBL" id="TID12884.1"/>
    </source>
</evidence>
<dbReference type="Pfam" id="PF12825">
    <property type="entry name" value="DUF3818"/>
    <property type="match status" value="1"/>
</dbReference>
<gene>
    <name evidence="4" type="ORF">E6O75_ATG10237</name>
</gene>
<proteinExistence type="predicted"/>